<evidence type="ECO:0000259" key="3">
    <source>
        <dbReference type="Pfam" id="PF02145"/>
    </source>
</evidence>
<feature type="compositionally biased region" description="Low complexity" evidence="2">
    <location>
        <begin position="335"/>
        <end position="346"/>
    </location>
</feature>
<keyword evidence="1" id="KW-0343">GTPase activation</keyword>
<dbReference type="AlphaFoldDB" id="A0A1I8F4Y7"/>
<keyword evidence="4" id="KW-1185">Reference proteome</keyword>
<dbReference type="GO" id="GO:0005737">
    <property type="term" value="C:cytoplasm"/>
    <property type="evidence" value="ECO:0007669"/>
    <property type="project" value="TreeGrafter"/>
</dbReference>
<feature type="domain" description="Rap-GAP" evidence="3">
    <location>
        <begin position="11"/>
        <end position="61"/>
    </location>
</feature>
<dbReference type="GO" id="GO:0005096">
    <property type="term" value="F:GTPase activator activity"/>
    <property type="evidence" value="ECO:0007669"/>
    <property type="project" value="UniProtKB-KW"/>
</dbReference>
<evidence type="ECO:0000256" key="2">
    <source>
        <dbReference type="SAM" id="MobiDB-lite"/>
    </source>
</evidence>
<dbReference type="InterPro" id="IPR050989">
    <property type="entry name" value="Rap1_Ran_GAP"/>
</dbReference>
<dbReference type="InterPro" id="IPR035974">
    <property type="entry name" value="Rap/Ran-GAP_sf"/>
</dbReference>
<proteinExistence type="predicted"/>
<name>A0A1I8F4Y7_9PLAT</name>
<organism evidence="4 5">
    <name type="scientific">Macrostomum lignano</name>
    <dbReference type="NCBI Taxonomy" id="282301"/>
    <lineage>
        <taxon>Eukaryota</taxon>
        <taxon>Metazoa</taxon>
        <taxon>Spiralia</taxon>
        <taxon>Lophotrochozoa</taxon>
        <taxon>Platyhelminthes</taxon>
        <taxon>Rhabditophora</taxon>
        <taxon>Macrostomorpha</taxon>
        <taxon>Macrostomida</taxon>
        <taxon>Macrostomidae</taxon>
        <taxon>Macrostomum</taxon>
    </lineage>
</organism>
<dbReference type="PANTHER" id="PTHR15711:SF22">
    <property type="entry name" value="RAP-GAP DOMAIN-CONTAINING PROTEIN"/>
    <property type="match status" value="1"/>
</dbReference>
<feature type="region of interest" description="Disordered" evidence="2">
    <location>
        <begin position="275"/>
        <end position="295"/>
    </location>
</feature>
<dbReference type="SUPFAM" id="SSF111347">
    <property type="entry name" value="Rap/Ran-GAP"/>
    <property type="match status" value="1"/>
</dbReference>
<dbReference type="Proteomes" id="UP000095280">
    <property type="component" value="Unplaced"/>
</dbReference>
<dbReference type="PANTHER" id="PTHR15711">
    <property type="entry name" value="RAP GTPASE-ACTIVATING PROTEIN"/>
    <property type="match status" value="1"/>
</dbReference>
<feature type="region of interest" description="Disordered" evidence="2">
    <location>
        <begin position="335"/>
        <end position="364"/>
    </location>
</feature>
<accession>A0A1I8F4Y7</accession>
<dbReference type="GO" id="GO:0051056">
    <property type="term" value="P:regulation of small GTPase mediated signal transduction"/>
    <property type="evidence" value="ECO:0007669"/>
    <property type="project" value="InterPro"/>
</dbReference>
<dbReference type="Gene3D" id="3.40.50.11210">
    <property type="entry name" value="Rap/Ran-GAP"/>
    <property type="match status" value="1"/>
</dbReference>
<protein>
    <submittedName>
        <fullName evidence="5">Rap-GAP domain-containing protein</fullName>
    </submittedName>
</protein>
<sequence length="484" mass="52637">SCCARSTSVTNIVTIVFQEPGALAFSPRTVRSQFQHVFIVVRAHNPCTKKLYYSVAVARLRGDAGVWAAVLSRAPVVRQGAKRSESSSCQDHQRGERRVQAKLLYPANWPIPRVLLSIPDRLRCLRASAGRVACITVLGGRAPHCASYNRNGELLRIARPAVNRKLAPASWRPPPPAWLGEQETPGRLPGHRVTVHRVTAYEASLELRGVQARRFLQLCAVPICAMPRVRAYSTCCRPRPSWHSCCATNFKSAVRCSQEMRDIFLTNRAHASVLPSRGCRQRDRQPGSRPGPWRLSLPGCVSAAPAEKPAFPDQLRRAKTRSHWSASANQFAAAAASTTSSSSGPRDSAEAAATVRPLPAARGAAPRQRGGALFLKPPLFCLGGGPLPQQRQQQGLLIIRPLLIAQSGSAFGFGASTAAPEAERPSAGLHRATASTRSSRQDELRDWALHRCDLTDVAHRQPMVAGCTALLCKASCARDIWHTI</sequence>
<dbReference type="Pfam" id="PF02145">
    <property type="entry name" value="Rap_GAP"/>
    <property type="match status" value="1"/>
</dbReference>
<evidence type="ECO:0000256" key="1">
    <source>
        <dbReference type="ARBA" id="ARBA00022468"/>
    </source>
</evidence>
<evidence type="ECO:0000313" key="4">
    <source>
        <dbReference type="Proteomes" id="UP000095280"/>
    </source>
</evidence>
<dbReference type="WBParaSite" id="maker-unitig_20696-snap-gene-0.2-mRNA-1">
    <property type="protein sequence ID" value="maker-unitig_20696-snap-gene-0.2-mRNA-1"/>
    <property type="gene ID" value="maker-unitig_20696-snap-gene-0.2"/>
</dbReference>
<evidence type="ECO:0000313" key="5">
    <source>
        <dbReference type="WBParaSite" id="maker-unitig_20696-snap-gene-0.2-mRNA-1"/>
    </source>
</evidence>
<reference evidence="5" key="1">
    <citation type="submission" date="2016-11" db="UniProtKB">
        <authorList>
            <consortium name="WormBaseParasite"/>
        </authorList>
    </citation>
    <scope>IDENTIFICATION</scope>
</reference>
<dbReference type="InterPro" id="IPR000331">
    <property type="entry name" value="Rap/Ran_GAP_dom"/>
</dbReference>